<protein>
    <recommendedName>
        <fullName evidence="3">Carbohydrate-binding module family 13 protein</fullName>
    </recommendedName>
</protein>
<dbReference type="EMBL" id="JELW01000054">
    <property type="protein sequence ID" value="EXU96156.1"/>
    <property type="molecule type" value="Genomic_DNA"/>
</dbReference>
<evidence type="ECO:0008006" key="3">
    <source>
        <dbReference type="Google" id="ProtNLM"/>
    </source>
</evidence>
<reference evidence="1 2" key="1">
    <citation type="submission" date="2014-02" db="EMBL/GenBank/DDBJ databases">
        <title>The genome sequence of the entomopathogenic fungus Metarhizium robertsii ARSEF 2575.</title>
        <authorList>
            <person name="Giuliano Garisto Donzelli B."/>
            <person name="Roe B.A."/>
            <person name="Macmil S.L."/>
            <person name="Krasnoff S.B."/>
            <person name="Gibson D.M."/>
        </authorList>
    </citation>
    <scope>NUCLEOTIDE SEQUENCE [LARGE SCALE GENOMIC DNA]</scope>
    <source>
        <strain evidence="1 2">ARSEF 2575</strain>
    </source>
</reference>
<sequence length="196" mass="21061">MTKWKSNKDKVRGNIAAGGWDVSYGREVRSLDLIVGALSTVTGGVGTAAWVELQIAAQLKKFGQSLANVPGNVKNQVINILQDAISKGKKGTWDIGGLGVKAGVATYDHWFKLGIGGFQKSAPSFQPFIAFRLAKRLATAGVLELTETEPPVLLATALLDMEETEPEPPPSPIATHEDIHWVYGKEEPLPTIVMAE</sequence>
<accession>A0A014PK14</accession>
<evidence type="ECO:0000313" key="2">
    <source>
        <dbReference type="Proteomes" id="UP000030151"/>
    </source>
</evidence>
<name>A0A014PK14_9HYPO</name>
<dbReference type="OrthoDB" id="1884773at2759"/>
<dbReference type="AlphaFoldDB" id="A0A014PK14"/>
<proteinExistence type="predicted"/>
<gene>
    <name evidence="1" type="ORF">X797_010776</name>
</gene>
<comment type="caution">
    <text evidence="1">The sequence shown here is derived from an EMBL/GenBank/DDBJ whole genome shotgun (WGS) entry which is preliminary data.</text>
</comment>
<dbReference type="HOGENOM" id="CLU_1524975_0_0_1"/>
<evidence type="ECO:0000313" key="1">
    <source>
        <dbReference type="EMBL" id="EXU96156.1"/>
    </source>
</evidence>
<organism evidence="1 2">
    <name type="scientific">Metarhizium robertsii</name>
    <dbReference type="NCBI Taxonomy" id="568076"/>
    <lineage>
        <taxon>Eukaryota</taxon>
        <taxon>Fungi</taxon>
        <taxon>Dikarya</taxon>
        <taxon>Ascomycota</taxon>
        <taxon>Pezizomycotina</taxon>
        <taxon>Sordariomycetes</taxon>
        <taxon>Hypocreomycetidae</taxon>
        <taxon>Hypocreales</taxon>
        <taxon>Clavicipitaceae</taxon>
        <taxon>Metarhizium</taxon>
    </lineage>
</organism>
<dbReference type="Proteomes" id="UP000030151">
    <property type="component" value="Unassembled WGS sequence"/>
</dbReference>